<evidence type="ECO:0000259" key="8">
    <source>
        <dbReference type="Pfam" id="PF04572"/>
    </source>
</evidence>
<evidence type="ECO:0000256" key="4">
    <source>
        <dbReference type="ARBA" id="ARBA00022679"/>
    </source>
</evidence>
<dbReference type="Proteomes" id="UP000193642">
    <property type="component" value="Unassembled WGS sequence"/>
</dbReference>
<dbReference type="GO" id="GO:0000139">
    <property type="term" value="C:Golgi membrane"/>
    <property type="evidence" value="ECO:0007669"/>
    <property type="project" value="UniProtKB-SubCell"/>
</dbReference>
<keyword evidence="7" id="KW-0812">Transmembrane</keyword>
<feature type="transmembrane region" description="Helical" evidence="7">
    <location>
        <begin position="315"/>
        <end position="337"/>
    </location>
</feature>
<accession>A0A1Y2CSW1</accession>
<keyword evidence="7" id="KW-1133">Transmembrane helix</keyword>
<dbReference type="InterPro" id="IPR051981">
    <property type="entry name" value="Glycosyltransf_32"/>
</dbReference>
<evidence type="ECO:0000256" key="2">
    <source>
        <dbReference type="ARBA" id="ARBA00009003"/>
    </source>
</evidence>
<name>A0A1Y2CSW1_9FUNG</name>
<dbReference type="PANTHER" id="PTHR12042:SF21">
    <property type="entry name" value="ALPHA1,4-GALACTOSYLTRANSFERASE 1-RELATED"/>
    <property type="match status" value="1"/>
</dbReference>
<proteinExistence type="inferred from homology"/>
<organism evidence="9 10">
    <name type="scientific">Rhizoclosmatium globosum</name>
    <dbReference type="NCBI Taxonomy" id="329046"/>
    <lineage>
        <taxon>Eukaryota</taxon>
        <taxon>Fungi</taxon>
        <taxon>Fungi incertae sedis</taxon>
        <taxon>Chytridiomycota</taxon>
        <taxon>Chytridiomycota incertae sedis</taxon>
        <taxon>Chytridiomycetes</taxon>
        <taxon>Chytridiales</taxon>
        <taxon>Chytriomycetaceae</taxon>
        <taxon>Rhizoclosmatium</taxon>
    </lineage>
</organism>
<dbReference type="InterPro" id="IPR007577">
    <property type="entry name" value="GlycoTrfase_DXD_sugar-bd_CS"/>
</dbReference>
<dbReference type="OrthoDB" id="409543at2759"/>
<keyword evidence="4" id="KW-0808">Transferase</keyword>
<keyword evidence="6 7" id="KW-0472">Membrane</keyword>
<keyword evidence="10" id="KW-1185">Reference proteome</keyword>
<dbReference type="Pfam" id="PF04488">
    <property type="entry name" value="Gly_transf_sug"/>
    <property type="match status" value="2"/>
</dbReference>
<keyword evidence="5" id="KW-0333">Golgi apparatus</keyword>
<comment type="similarity">
    <text evidence="2">Belongs to the glycosyltransferase 32 family.</text>
</comment>
<dbReference type="InterPro" id="IPR029044">
    <property type="entry name" value="Nucleotide-diphossugar_trans"/>
</dbReference>
<evidence type="ECO:0000256" key="6">
    <source>
        <dbReference type="ARBA" id="ARBA00023136"/>
    </source>
</evidence>
<dbReference type="GO" id="GO:0016758">
    <property type="term" value="F:hexosyltransferase activity"/>
    <property type="evidence" value="ECO:0007669"/>
    <property type="project" value="TreeGrafter"/>
</dbReference>
<comment type="subcellular location">
    <subcellularLocation>
        <location evidence="1">Golgi apparatus membrane</location>
        <topology evidence="1">Single-pass type II membrane protein</topology>
    </subcellularLocation>
</comment>
<dbReference type="AlphaFoldDB" id="A0A1Y2CSW1"/>
<dbReference type="InterPro" id="IPR007652">
    <property type="entry name" value="A1-4-GlycosylTfrase_dom"/>
</dbReference>
<dbReference type="Pfam" id="PF04572">
    <property type="entry name" value="Gb3_synth"/>
    <property type="match status" value="2"/>
</dbReference>
<sequence>MPSKRTYQDKCTHFLNHTSSLTSNHYLNAKHKVQIPEPLFNPSIPKTIHFLHYNKNLENPKYLCAIESAAAKNPLHNVIIHVMNTTSFSLSLQLWRSNLPTNLSDRINVIEINWGTTFRGTPFESWFNRQEYVKSKWIEQNLGNAFRLAHLWKHGGVYLDLDIVSINPVSGMGRSVGMQDSKRLNNAYLSFPSGDAFLEEAMHEFVSGWRGYRWGHQGPELVTRRDICDGLNIAPTVRFFPVKYGERAWLFDPWYQQCDLLAKFADESIGLHWWNKRTAGAKVSNETAVAIVMKRITIAAPSQSMMLPTPRKIKALHLLLAAATLMSLFSIVSLLSLPPQVDTSLAAAATSIRAKFDLVLKCDHYIDRASHPSTFLLNATSTSNIKRPSSQTASIPKNIFFVHYNDHLQNPKYLCAIESAARQNPSHMITIHAANHWTFVKAIGKWKAALPSHMQNRIRVVSLNWEQAMTNTPLELWFKEERYKESKWIEQNLGNAYRLAVLYKSGGVYFDLDILSVNPVGGMGRSIVMQDSTRMNNAFFSMQKRDPFVWKLMEEFVGTFQGYTWGYNGPDMVTRTYTKTCGASEPHNSCEGLHVAPLARMFPIQYEQRGDLYDLFNAQCDNAVKFADEAIGVHYWNKRTQHTGIGDKTLLGVMMQLACPVVFETFGGNQLGVNENGIVGSAEYYRVEKQDWL</sequence>
<evidence type="ECO:0000256" key="3">
    <source>
        <dbReference type="ARBA" id="ARBA00022676"/>
    </source>
</evidence>
<dbReference type="GO" id="GO:0006688">
    <property type="term" value="P:glycosphingolipid biosynthetic process"/>
    <property type="evidence" value="ECO:0007669"/>
    <property type="project" value="TreeGrafter"/>
</dbReference>
<gene>
    <name evidence="9" type="ORF">BCR33DRAFT_734923</name>
</gene>
<reference evidence="9 10" key="1">
    <citation type="submission" date="2016-07" db="EMBL/GenBank/DDBJ databases">
        <title>Pervasive Adenine N6-methylation of Active Genes in Fungi.</title>
        <authorList>
            <consortium name="DOE Joint Genome Institute"/>
            <person name="Mondo S.J."/>
            <person name="Dannebaum R.O."/>
            <person name="Kuo R.C."/>
            <person name="Labutti K."/>
            <person name="Haridas S."/>
            <person name="Kuo A."/>
            <person name="Salamov A."/>
            <person name="Ahrendt S.R."/>
            <person name="Lipzen A."/>
            <person name="Sullivan W."/>
            <person name="Andreopoulos W.B."/>
            <person name="Clum A."/>
            <person name="Lindquist E."/>
            <person name="Daum C."/>
            <person name="Ramamoorthy G.K."/>
            <person name="Gryganskyi A."/>
            <person name="Culley D."/>
            <person name="Magnuson J.K."/>
            <person name="James T.Y."/>
            <person name="O'Malley M.A."/>
            <person name="Stajich J.E."/>
            <person name="Spatafora J.W."/>
            <person name="Visel A."/>
            <person name="Grigoriev I.V."/>
        </authorList>
    </citation>
    <scope>NUCLEOTIDE SEQUENCE [LARGE SCALE GENOMIC DNA]</scope>
    <source>
        <strain evidence="9 10">JEL800</strain>
    </source>
</reference>
<protein>
    <recommendedName>
        <fullName evidence="8">Alpha 1,4-glycosyltransferase domain-containing protein</fullName>
    </recommendedName>
</protein>
<feature type="domain" description="Alpha 1,4-glycosyltransferase" evidence="8">
    <location>
        <begin position="191"/>
        <end position="290"/>
    </location>
</feature>
<dbReference type="Gene3D" id="3.90.550.20">
    <property type="match status" value="2"/>
</dbReference>
<evidence type="ECO:0000256" key="7">
    <source>
        <dbReference type="SAM" id="Phobius"/>
    </source>
</evidence>
<dbReference type="STRING" id="329046.A0A1Y2CSW1"/>
<dbReference type="EMBL" id="MCGO01000009">
    <property type="protein sequence ID" value="ORY49455.1"/>
    <property type="molecule type" value="Genomic_DNA"/>
</dbReference>
<evidence type="ECO:0000313" key="9">
    <source>
        <dbReference type="EMBL" id="ORY49455.1"/>
    </source>
</evidence>
<dbReference type="PANTHER" id="PTHR12042">
    <property type="entry name" value="LACTOSYLCERAMIDE 4-ALPHA-GALACTOSYLTRANSFERASE ALPHA- 1,4-GALACTOSYLTRANSFERASE"/>
    <property type="match status" value="1"/>
</dbReference>
<evidence type="ECO:0000256" key="5">
    <source>
        <dbReference type="ARBA" id="ARBA00023034"/>
    </source>
</evidence>
<dbReference type="SUPFAM" id="SSF53448">
    <property type="entry name" value="Nucleotide-diphospho-sugar transferases"/>
    <property type="match status" value="2"/>
</dbReference>
<evidence type="ECO:0000313" key="10">
    <source>
        <dbReference type="Proteomes" id="UP000193642"/>
    </source>
</evidence>
<comment type="caution">
    <text evidence="9">The sequence shown here is derived from an EMBL/GenBank/DDBJ whole genome shotgun (WGS) entry which is preliminary data.</text>
</comment>
<feature type="domain" description="Alpha 1,4-glycosyltransferase" evidence="8">
    <location>
        <begin position="542"/>
        <end position="664"/>
    </location>
</feature>
<keyword evidence="3" id="KW-0328">Glycosyltransferase</keyword>
<evidence type="ECO:0000256" key="1">
    <source>
        <dbReference type="ARBA" id="ARBA00004323"/>
    </source>
</evidence>